<name>M2ZIZ9_9PSEU</name>
<dbReference type="OrthoDB" id="5190025at2"/>
<reference evidence="2 3" key="1">
    <citation type="journal article" date="2013" name="Genome Announc.">
        <title>Draft Genome Sequence of Amycolatopsis decaplanina Strain DSM 44594T.</title>
        <authorList>
            <person name="Kaur N."/>
            <person name="Kumar S."/>
            <person name="Bala M."/>
            <person name="Raghava G.P."/>
            <person name="Mayilraj S."/>
        </authorList>
    </citation>
    <scope>NUCLEOTIDE SEQUENCE [LARGE SCALE GENOMIC DNA]</scope>
    <source>
        <strain evidence="2 3">DSM 44594</strain>
    </source>
</reference>
<dbReference type="RefSeq" id="WP_007030354.1">
    <property type="nucleotide sequence ID" value="NZ_AOHO01000047.1"/>
</dbReference>
<keyword evidence="1" id="KW-0472">Membrane</keyword>
<comment type="caution">
    <text evidence="2">The sequence shown here is derived from an EMBL/GenBank/DDBJ whole genome shotgun (WGS) entry which is preliminary data.</text>
</comment>
<dbReference type="PATRIC" id="fig|1284240.4.peg.2495"/>
<dbReference type="EMBL" id="AOHO01000047">
    <property type="protein sequence ID" value="EME60898.1"/>
    <property type="molecule type" value="Genomic_DNA"/>
</dbReference>
<keyword evidence="1" id="KW-0812">Transmembrane</keyword>
<keyword evidence="1" id="KW-1133">Transmembrane helix</keyword>
<keyword evidence="3" id="KW-1185">Reference proteome</keyword>
<evidence type="ECO:0000256" key="1">
    <source>
        <dbReference type="SAM" id="Phobius"/>
    </source>
</evidence>
<proteinExistence type="predicted"/>
<dbReference type="Proteomes" id="UP000054226">
    <property type="component" value="Unassembled WGS sequence"/>
</dbReference>
<sequence length="81" mass="9089">MLEHDRLRAVLAETKGELPVIEVGIIAIASMYLPATRGIKKYEKTTTRKPDGTFVEKEKIEYTDPARPLGAITDIFRQTGQ</sequence>
<organism evidence="2 3">
    <name type="scientific">Amycolatopsis decaplanina DSM 44594</name>
    <dbReference type="NCBI Taxonomy" id="1284240"/>
    <lineage>
        <taxon>Bacteria</taxon>
        <taxon>Bacillati</taxon>
        <taxon>Actinomycetota</taxon>
        <taxon>Actinomycetes</taxon>
        <taxon>Pseudonocardiales</taxon>
        <taxon>Pseudonocardiaceae</taxon>
        <taxon>Amycolatopsis</taxon>
    </lineage>
</organism>
<gene>
    <name evidence="2" type="ORF">H074_12242</name>
</gene>
<protein>
    <submittedName>
        <fullName evidence="2">Uncharacterized protein</fullName>
    </submittedName>
</protein>
<feature type="transmembrane region" description="Helical" evidence="1">
    <location>
        <begin position="20"/>
        <end position="39"/>
    </location>
</feature>
<evidence type="ECO:0000313" key="2">
    <source>
        <dbReference type="EMBL" id="EME60898.1"/>
    </source>
</evidence>
<accession>M2ZIZ9</accession>
<evidence type="ECO:0000313" key="3">
    <source>
        <dbReference type="Proteomes" id="UP000054226"/>
    </source>
</evidence>
<dbReference type="AlphaFoldDB" id="M2ZIZ9"/>